<dbReference type="Pfam" id="PF00535">
    <property type="entry name" value="Glycos_transf_2"/>
    <property type="match status" value="1"/>
</dbReference>
<proteinExistence type="inferred from homology"/>
<dbReference type="GO" id="GO:0016740">
    <property type="term" value="F:transferase activity"/>
    <property type="evidence" value="ECO:0007669"/>
    <property type="project" value="UniProtKB-KW"/>
</dbReference>
<dbReference type="SUPFAM" id="SSF53448">
    <property type="entry name" value="Nucleotide-diphospho-sugar transferases"/>
    <property type="match status" value="1"/>
</dbReference>
<evidence type="ECO:0000313" key="4">
    <source>
        <dbReference type="EMBL" id="SHH46778.1"/>
    </source>
</evidence>
<evidence type="ECO:0000259" key="2">
    <source>
        <dbReference type="Pfam" id="PF00535"/>
    </source>
</evidence>
<protein>
    <submittedName>
        <fullName evidence="3">Glycosyltransferase involved in cell wall biosynthesis</fullName>
    </submittedName>
    <submittedName>
        <fullName evidence="4">Glycosyltransferase involved in cell wall bisynthesis</fullName>
    </submittedName>
</protein>
<keyword evidence="6" id="KW-1185">Reference proteome</keyword>
<gene>
    <name evidence="3" type="ORF">DSM01_2205</name>
    <name evidence="4" type="ORF">SAMN04487999_0269</name>
</gene>
<dbReference type="PANTHER" id="PTHR43630">
    <property type="entry name" value="POLY-BETA-1,6-N-ACETYL-D-GLUCOSAMINE SYNTHASE"/>
    <property type="match status" value="1"/>
</dbReference>
<name>A0A1M5T7W2_9FLAO</name>
<evidence type="ECO:0000313" key="3">
    <source>
        <dbReference type="EMBL" id="RXG28744.1"/>
    </source>
</evidence>
<accession>A0A1M5T7W2</accession>
<dbReference type="InterPro" id="IPR029044">
    <property type="entry name" value="Nucleotide-diphossugar_trans"/>
</dbReference>
<reference evidence="3 6" key="3">
    <citation type="submission" date="2018-07" db="EMBL/GenBank/DDBJ databases">
        <title>Leeuwenhoekiella genomics.</title>
        <authorList>
            <person name="Tahon G."/>
            <person name="Willems A."/>
        </authorList>
    </citation>
    <scope>NUCLEOTIDE SEQUENCE [LARGE SCALE GENOMIC DNA]</scope>
    <source>
        <strain evidence="3 6">LMG 24856</strain>
    </source>
</reference>
<comment type="similarity">
    <text evidence="1">Belongs to the glycosyltransferase 2 family. WaaE/KdtX subfamily.</text>
</comment>
<evidence type="ECO:0000313" key="5">
    <source>
        <dbReference type="Proteomes" id="UP000184240"/>
    </source>
</evidence>
<dbReference type="InterPro" id="IPR001173">
    <property type="entry name" value="Glyco_trans_2-like"/>
</dbReference>
<dbReference type="Gene3D" id="3.90.550.10">
    <property type="entry name" value="Spore Coat Polysaccharide Biosynthesis Protein SpsA, Chain A"/>
    <property type="match status" value="1"/>
</dbReference>
<keyword evidence="4" id="KW-0808">Transferase</keyword>
<evidence type="ECO:0000256" key="1">
    <source>
        <dbReference type="ARBA" id="ARBA00038494"/>
    </source>
</evidence>
<dbReference type="AlphaFoldDB" id="A0A1M5T7W2"/>
<dbReference type="Proteomes" id="UP000184240">
    <property type="component" value="Unassembled WGS sequence"/>
</dbReference>
<organism evidence="4 5">
    <name type="scientific">Leeuwenhoekiella palythoae</name>
    <dbReference type="NCBI Taxonomy" id="573501"/>
    <lineage>
        <taxon>Bacteria</taxon>
        <taxon>Pseudomonadati</taxon>
        <taxon>Bacteroidota</taxon>
        <taxon>Flavobacteriia</taxon>
        <taxon>Flavobacteriales</taxon>
        <taxon>Flavobacteriaceae</taxon>
        <taxon>Leeuwenhoekiella</taxon>
    </lineage>
</organism>
<sequence>MEKLTAIIPVFNEAHHIEAAIQSVLFADEILIVDSFSTDETLSIAKKFPVKILQREYEYSASQKNWAIPQATHNWIFILDADERVTPQLQEEIQQILSNPPQDLVGYWVYRNNHFIHKKIKYSGWQNDKVIRLFKKDFCRYKDQHVHAEISTTGKLDYLQHTLQHYSFNSIQQFTAKLNKYAVWQAKDYDARTGKLTPYHFIGKPVWRFIKHYVIQQGFRDGVPGLTISYLQAYAVFMRYVNLWILRNSKKT</sequence>
<dbReference type="CDD" id="cd02511">
    <property type="entry name" value="Beta4Glucosyltransferase"/>
    <property type="match status" value="1"/>
</dbReference>
<feature type="domain" description="Glycosyltransferase 2-like" evidence="2">
    <location>
        <begin position="6"/>
        <end position="129"/>
    </location>
</feature>
<dbReference type="EMBL" id="FQXT01000001">
    <property type="protein sequence ID" value="SHH46778.1"/>
    <property type="molecule type" value="Genomic_DNA"/>
</dbReference>
<dbReference type="OrthoDB" id="9815923at2"/>
<dbReference type="EMBL" id="QOVN01000004">
    <property type="protein sequence ID" value="RXG28744.1"/>
    <property type="molecule type" value="Genomic_DNA"/>
</dbReference>
<dbReference type="STRING" id="573501.SAMN04487999_0269"/>
<reference evidence="5" key="1">
    <citation type="submission" date="2016-11" db="EMBL/GenBank/DDBJ databases">
        <authorList>
            <person name="Varghese N."/>
            <person name="Submissions S."/>
        </authorList>
    </citation>
    <scope>NUCLEOTIDE SEQUENCE [LARGE SCALE GENOMIC DNA]</scope>
    <source>
        <strain evidence="5">DSM 19859</strain>
    </source>
</reference>
<reference evidence="4" key="2">
    <citation type="submission" date="2016-11" db="EMBL/GenBank/DDBJ databases">
        <authorList>
            <person name="Jaros S."/>
            <person name="Januszkiewicz K."/>
            <person name="Wedrychowicz H."/>
        </authorList>
    </citation>
    <scope>NUCLEOTIDE SEQUENCE [LARGE SCALE GENOMIC DNA]</scope>
    <source>
        <strain evidence="4">DSM 19859</strain>
    </source>
</reference>
<dbReference type="PANTHER" id="PTHR43630:SF2">
    <property type="entry name" value="GLYCOSYLTRANSFERASE"/>
    <property type="match status" value="1"/>
</dbReference>
<dbReference type="RefSeq" id="WP_072979546.1">
    <property type="nucleotide sequence ID" value="NZ_FQXT01000001.1"/>
</dbReference>
<evidence type="ECO:0000313" key="6">
    <source>
        <dbReference type="Proteomes" id="UP000290037"/>
    </source>
</evidence>
<dbReference type="Proteomes" id="UP000290037">
    <property type="component" value="Unassembled WGS sequence"/>
</dbReference>